<dbReference type="GO" id="GO:0045944">
    <property type="term" value="P:positive regulation of transcription by RNA polymerase II"/>
    <property type="evidence" value="ECO:0007669"/>
    <property type="project" value="Ensembl"/>
</dbReference>
<dbReference type="InterPro" id="IPR015389">
    <property type="entry name" value="PD-C2-AF1"/>
</dbReference>
<evidence type="ECO:0000259" key="4">
    <source>
        <dbReference type="PROSITE" id="PS52003"/>
    </source>
</evidence>
<organism evidence="5 6">
    <name type="scientific">Sphenodon punctatus</name>
    <name type="common">Tuatara</name>
    <name type="synonym">Hatteria punctata</name>
    <dbReference type="NCBI Taxonomy" id="8508"/>
    <lineage>
        <taxon>Eukaryota</taxon>
        <taxon>Metazoa</taxon>
        <taxon>Chordata</taxon>
        <taxon>Craniata</taxon>
        <taxon>Vertebrata</taxon>
        <taxon>Euteleostomi</taxon>
        <taxon>Lepidosauria</taxon>
        <taxon>Sphenodontia</taxon>
        <taxon>Sphenodontidae</taxon>
        <taxon>Sphenodon</taxon>
    </lineage>
</organism>
<keyword evidence="3" id="KW-0804">Transcription</keyword>
<evidence type="ECO:0000313" key="6">
    <source>
        <dbReference type="Proteomes" id="UP000694392"/>
    </source>
</evidence>
<sequence length="257" mass="28399">GWWQRRTPATEQKLPPRPYQGVRVKEPVKELLKRKRGNIHNANVAAATVLLPHQPLPSYSPIGQPCLDIDITASSLQVSDEGALCSGWLTQTPPAPLQPLTQWATYPDYMSHEAVSCSYTTDMYVQPMCPSYTLVGPSSVLTYASQPLITNFTTRSTVSSVVPQLDVMDQQAPLSYFPWPQPISTLPASTLQYQPASTTLLGPPQFVPLPISIPEPVPQELEEARREISALPIEKLLLQDEDNDTYVLNHSLSVEGL</sequence>
<reference evidence="5" key="2">
    <citation type="submission" date="2025-09" db="UniProtKB">
        <authorList>
            <consortium name="Ensembl"/>
        </authorList>
    </citation>
    <scope>IDENTIFICATION</scope>
</reference>
<dbReference type="OMA" id="SPIGQPC"/>
<dbReference type="GeneTree" id="ENSGT00390000017499"/>
<dbReference type="GO" id="GO:0070974">
    <property type="term" value="F:POU domain binding"/>
    <property type="evidence" value="ECO:0007669"/>
    <property type="project" value="InterPro"/>
</dbReference>
<dbReference type="Pfam" id="PF09310">
    <property type="entry name" value="PD-C2-AF1"/>
    <property type="match status" value="1"/>
</dbReference>
<protein>
    <submittedName>
        <fullName evidence="5">POU class 2 homeobox associating factor 1</fullName>
    </submittedName>
</protein>
<reference evidence="5" key="1">
    <citation type="submission" date="2025-08" db="UniProtKB">
        <authorList>
            <consortium name="Ensembl"/>
        </authorList>
    </citation>
    <scope>IDENTIFICATION</scope>
</reference>
<dbReference type="PROSITE" id="PS52003">
    <property type="entry name" value="OCA"/>
    <property type="match status" value="1"/>
</dbReference>
<proteinExistence type="predicted"/>
<name>A0A8D0L7A0_SPHPU</name>
<keyword evidence="1" id="KW-0805">Transcription regulation</keyword>
<dbReference type="PANTHER" id="PTHR15363:SF3">
    <property type="entry name" value="POU DOMAIN CLASS 2-ASSOCIATING FACTOR 1"/>
    <property type="match status" value="1"/>
</dbReference>
<dbReference type="GO" id="GO:0098586">
    <property type="term" value="P:cellular response to virus"/>
    <property type="evidence" value="ECO:0007669"/>
    <property type="project" value="Ensembl"/>
</dbReference>
<dbReference type="InterPro" id="IPR047571">
    <property type="entry name" value="OCA"/>
</dbReference>
<dbReference type="Ensembl" id="ENSSPUT00000014891.1">
    <property type="protein sequence ID" value="ENSSPUP00000013958.1"/>
    <property type="gene ID" value="ENSSPUG00000010760.1"/>
</dbReference>
<keyword evidence="6" id="KW-1185">Reference proteome</keyword>
<dbReference type="AlphaFoldDB" id="A0A8D0L7A0"/>
<dbReference type="PANTHER" id="PTHR15363">
    <property type="entry name" value="POU DOMAIN CLASS 2-ASSOCIATING FACTOR 1"/>
    <property type="match status" value="1"/>
</dbReference>
<keyword evidence="2" id="KW-0010">Activator</keyword>
<gene>
    <name evidence="5" type="primary">POU2AF1</name>
</gene>
<evidence type="ECO:0000256" key="2">
    <source>
        <dbReference type="ARBA" id="ARBA00023159"/>
    </source>
</evidence>
<dbReference type="Proteomes" id="UP000694392">
    <property type="component" value="Unplaced"/>
</dbReference>
<feature type="domain" description="OCA" evidence="4">
    <location>
        <begin position="16"/>
        <end position="38"/>
    </location>
</feature>
<evidence type="ECO:0000256" key="3">
    <source>
        <dbReference type="ARBA" id="ARBA00023163"/>
    </source>
</evidence>
<accession>A0A8D0L7A0</accession>
<dbReference type="GO" id="GO:0032755">
    <property type="term" value="P:positive regulation of interleukin-6 production"/>
    <property type="evidence" value="ECO:0007669"/>
    <property type="project" value="Ensembl"/>
</dbReference>
<dbReference type="GO" id="GO:0003713">
    <property type="term" value="F:transcription coactivator activity"/>
    <property type="evidence" value="ECO:0007669"/>
    <property type="project" value="Ensembl"/>
</dbReference>
<evidence type="ECO:0000256" key="1">
    <source>
        <dbReference type="ARBA" id="ARBA00023015"/>
    </source>
</evidence>
<dbReference type="GO" id="GO:0090575">
    <property type="term" value="C:RNA polymerase II transcription regulator complex"/>
    <property type="evidence" value="ECO:0007669"/>
    <property type="project" value="Ensembl"/>
</dbReference>
<dbReference type="GO" id="GO:0003677">
    <property type="term" value="F:DNA binding"/>
    <property type="evidence" value="ECO:0007669"/>
    <property type="project" value="Ensembl"/>
</dbReference>
<evidence type="ECO:0000313" key="5">
    <source>
        <dbReference type="Ensembl" id="ENSSPUP00000013958.1"/>
    </source>
</evidence>